<keyword evidence="2" id="KW-0472">Membrane</keyword>
<reference evidence="3" key="1">
    <citation type="submission" date="2020-03" db="EMBL/GenBank/DDBJ databases">
        <authorList>
            <person name="Weist P."/>
        </authorList>
    </citation>
    <scope>NUCLEOTIDE SEQUENCE</scope>
</reference>
<evidence type="ECO:0000313" key="3">
    <source>
        <dbReference type="EMBL" id="CAB1419274.1"/>
    </source>
</evidence>
<keyword evidence="4" id="KW-1185">Reference proteome</keyword>
<feature type="compositionally biased region" description="Low complexity" evidence="1">
    <location>
        <begin position="14"/>
        <end position="24"/>
    </location>
</feature>
<dbReference type="Proteomes" id="UP001153269">
    <property type="component" value="Unassembled WGS sequence"/>
</dbReference>
<keyword evidence="2" id="KW-0812">Transmembrane</keyword>
<proteinExistence type="predicted"/>
<accession>A0A9N7TUY3</accession>
<sequence>MEELLLPRGEEEAGSANGSCAAGSPEGTMGDQMKTFLRATGKSDLRQRIQKFCRRNGLLTLSVIAVLTGCTLGFMLRGTQLSTQQRKHGIILKERKGDNAVPQFIAFSFSLLDLEPSPQDQGVVVRKLMIQWLDFVNAASESES</sequence>
<organism evidence="3 4">
    <name type="scientific">Pleuronectes platessa</name>
    <name type="common">European plaice</name>
    <dbReference type="NCBI Taxonomy" id="8262"/>
    <lineage>
        <taxon>Eukaryota</taxon>
        <taxon>Metazoa</taxon>
        <taxon>Chordata</taxon>
        <taxon>Craniata</taxon>
        <taxon>Vertebrata</taxon>
        <taxon>Euteleostomi</taxon>
        <taxon>Actinopterygii</taxon>
        <taxon>Neopterygii</taxon>
        <taxon>Teleostei</taxon>
        <taxon>Neoteleostei</taxon>
        <taxon>Acanthomorphata</taxon>
        <taxon>Carangaria</taxon>
        <taxon>Pleuronectiformes</taxon>
        <taxon>Pleuronectoidei</taxon>
        <taxon>Pleuronectidae</taxon>
        <taxon>Pleuronectes</taxon>
    </lineage>
</organism>
<dbReference type="AlphaFoldDB" id="A0A9N7TUY3"/>
<comment type="caution">
    <text evidence="3">The sequence shown here is derived from an EMBL/GenBank/DDBJ whole genome shotgun (WGS) entry which is preliminary data.</text>
</comment>
<keyword evidence="2" id="KW-1133">Transmembrane helix</keyword>
<evidence type="ECO:0000313" key="4">
    <source>
        <dbReference type="Proteomes" id="UP001153269"/>
    </source>
</evidence>
<feature type="region of interest" description="Disordered" evidence="1">
    <location>
        <begin position="1"/>
        <end position="31"/>
    </location>
</feature>
<feature type="transmembrane region" description="Helical" evidence="2">
    <location>
        <begin position="56"/>
        <end position="76"/>
    </location>
</feature>
<evidence type="ECO:0000256" key="2">
    <source>
        <dbReference type="SAM" id="Phobius"/>
    </source>
</evidence>
<name>A0A9N7TUY3_PLEPL</name>
<protein>
    <submittedName>
        <fullName evidence="3">Uncharacterized protein</fullName>
    </submittedName>
</protein>
<evidence type="ECO:0000256" key="1">
    <source>
        <dbReference type="SAM" id="MobiDB-lite"/>
    </source>
</evidence>
<gene>
    <name evidence="3" type="ORF">PLEPLA_LOCUS7102</name>
</gene>
<dbReference type="EMBL" id="CADEAL010000377">
    <property type="protein sequence ID" value="CAB1419274.1"/>
    <property type="molecule type" value="Genomic_DNA"/>
</dbReference>